<reference evidence="2" key="1">
    <citation type="submission" date="2025-08" db="UniProtKB">
        <authorList>
            <consortium name="RefSeq"/>
        </authorList>
    </citation>
    <scope>IDENTIFICATION</scope>
    <source>
        <tissue evidence="2">Fruit stalk</tissue>
    </source>
</reference>
<dbReference type="GeneID" id="111290556"/>
<evidence type="ECO:0000313" key="1">
    <source>
        <dbReference type="Proteomes" id="UP000515121"/>
    </source>
</evidence>
<dbReference type="RefSeq" id="XP_022737638.1">
    <property type="nucleotide sequence ID" value="XM_022881903.1"/>
</dbReference>
<proteinExistence type="predicted"/>
<keyword evidence="1" id="KW-1185">Reference proteome</keyword>
<organism evidence="1 2">
    <name type="scientific">Durio zibethinus</name>
    <name type="common">Durian</name>
    <dbReference type="NCBI Taxonomy" id="66656"/>
    <lineage>
        <taxon>Eukaryota</taxon>
        <taxon>Viridiplantae</taxon>
        <taxon>Streptophyta</taxon>
        <taxon>Embryophyta</taxon>
        <taxon>Tracheophyta</taxon>
        <taxon>Spermatophyta</taxon>
        <taxon>Magnoliopsida</taxon>
        <taxon>eudicotyledons</taxon>
        <taxon>Gunneridae</taxon>
        <taxon>Pentapetalae</taxon>
        <taxon>rosids</taxon>
        <taxon>malvids</taxon>
        <taxon>Malvales</taxon>
        <taxon>Malvaceae</taxon>
        <taxon>Helicteroideae</taxon>
        <taxon>Durio</taxon>
    </lineage>
</organism>
<protein>
    <submittedName>
        <fullName evidence="2">Uncharacterized protein LOC111290556</fullName>
    </submittedName>
</protein>
<accession>A0A6P5YB07</accession>
<dbReference type="KEGG" id="dzi:111290556"/>
<feature type="non-terminal residue" evidence="2">
    <location>
        <position position="1"/>
    </location>
</feature>
<sequence>SISLTHSISLSTQLGQPVQIVAAPGLSDSEFRELICLESALASSNSKLILLRKEQDIRYSICKRTRCSCANSFGVRVRLMLFSLNRVPTGRLVLELPAGMLVDDKSASSLRRR</sequence>
<evidence type="ECO:0000313" key="2">
    <source>
        <dbReference type="RefSeq" id="XP_022737638.1"/>
    </source>
</evidence>
<name>A0A6P5YB07_DURZI</name>
<dbReference type="AlphaFoldDB" id="A0A6P5YB07"/>
<gene>
    <name evidence="2" type="primary">LOC111290556</name>
</gene>
<dbReference type="Proteomes" id="UP000515121">
    <property type="component" value="Unplaced"/>
</dbReference>